<dbReference type="Proteomes" id="UP000002489">
    <property type="component" value="Unassembled WGS sequence"/>
</dbReference>
<reference evidence="1" key="2">
    <citation type="submission" date="2025-08" db="UniProtKB">
        <authorList>
            <consortium name="EnsemblFungi"/>
        </authorList>
    </citation>
    <scope>IDENTIFICATION</scope>
    <source>
        <strain evidence="1">4287 / CBS 123668 / FGSC 9935 / NRRL 34936</strain>
    </source>
</reference>
<evidence type="ECO:0000313" key="1">
    <source>
        <dbReference type="EnsemblFungi" id="FOXG_13009P0"/>
    </source>
</evidence>
<dbReference type="EnsemblFungi" id="FOXG_13009T0">
    <property type="protein sequence ID" value="FOXG_13009P0"/>
    <property type="gene ID" value="FOXG_13009"/>
</dbReference>
<accession>A0A0D2Y9N9</accession>
<proteinExistence type="predicted"/>
<evidence type="ECO:0000313" key="2">
    <source>
        <dbReference type="Proteomes" id="UP000002489"/>
    </source>
</evidence>
<protein>
    <submittedName>
        <fullName evidence="1">Uncharacterized protein</fullName>
    </submittedName>
</protein>
<name>A0A0D2Y9N9_FUSOF</name>
<dbReference type="AlphaFoldDB" id="A0A0D2Y9N9"/>
<reference evidence="2" key="1">
    <citation type="journal article" date="2012" name="Mol. Plant Microbe Interact.">
        <title>A highly conserved effector in Fusarium oxysporum is required for full virulence on Arabidopsis.</title>
        <authorList>
            <person name="Thatcher L.F."/>
            <person name="Gardiner D.M."/>
            <person name="Kazan K."/>
            <person name="Manners J."/>
        </authorList>
    </citation>
    <scope>NUCLEOTIDE SEQUENCE [LARGE SCALE GENOMIC DNA]</scope>
    <source>
        <strain evidence="2">Fo5176</strain>
    </source>
</reference>
<organism evidence="1 2">
    <name type="scientific">Fusarium oxysporum (strain Fo5176)</name>
    <name type="common">Fusarium vascular wilt</name>
    <dbReference type="NCBI Taxonomy" id="660025"/>
    <lineage>
        <taxon>Eukaryota</taxon>
        <taxon>Fungi</taxon>
        <taxon>Dikarya</taxon>
        <taxon>Ascomycota</taxon>
        <taxon>Pezizomycotina</taxon>
        <taxon>Sordariomycetes</taxon>
        <taxon>Hypocreomycetidae</taxon>
        <taxon>Hypocreales</taxon>
        <taxon>Nectriaceae</taxon>
        <taxon>Fusarium</taxon>
        <taxon>Fusarium oxysporum species complex</taxon>
    </lineage>
</organism>
<sequence length="177" mass="19777">MPSKSQIEAELKSLRIRLQMLQINVDTGRREIQAMIKERTELESVMNGGYTQSEKDSVQRRNVQLCMTLRSLSHRQTLRVQELDKGLLLPSSFCDSPYLAVESEGSLDVLMTPCLTPFAATEDKLVKIFVERPVSRLGDGSRATRSASFPINSSSLLKRCARCRMDSCDASESSAKS</sequence>